<sequence>MATHNQRLTPSFLILILPSHSFLFLIYSIPYKPAVSSQHLAKAHNADKACISFFHTCLVQIPRLPTPTQLPLYCRRKPWRVVDALALAEVKGRADSKWYNSSSVSNPLIIVAANHWPPDMRRSRILFELSFSMLILYDHGTFEVLSSFSSLIFLMTTSMSWSFKTLIPCTLNPHGAKDAGRDSGPP</sequence>
<evidence type="ECO:0000313" key="3">
    <source>
        <dbReference type="Proteomes" id="UP000054166"/>
    </source>
</evidence>
<gene>
    <name evidence="2" type="ORF">PILCRDRAFT_321187</name>
</gene>
<evidence type="ECO:0000256" key="1">
    <source>
        <dbReference type="SAM" id="Phobius"/>
    </source>
</evidence>
<name>A0A0C3G332_PILCF</name>
<dbReference type="HOGENOM" id="CLU_1454928_0_0_1"/>
<organism evidence="2 3">
    <name type="scientific">Piloderma croceum (strain F 1598)</name>
    <dbReference type="NCBI Taxonomy" id="765440"/>
    <lineage>
        <taxon>Eukaryota</taxon>
        <taxon>Fungi</taxon>
        <taxon>Dikarya</taxon>
        <taxon>Basidiomycota</taxon>
        <taxon>Agaricomycotina</taxon>
        <taxon>Agaricomycetes</taxon>
        <taxon>Agaricomycetidae</taxon>
        <taxon>Atheliales</taxon>
        <taxon>Atheliaceae</taxon>
        <taxon>Piloderma</taxon>
    </lineage>
</organism>
<dbReference type="EMBL" id="KN832982">
    <property type="protein sequence ID" value="KIM86264.1"/>
    <property type="molecule type" value="Genomic_DNA"/>
</dbReference>
<feature type="transmembrane region" description="Helical" evidence="1">
    <location>
        <begin position="12"/>
        <end position="29"/>
    </location>
</feature>
<keyword evidence="3" id="KW-1185">Reference proteome</keyword>
<keyword evidence="1" id="KW-0812">Transmembrane</keyword>
<dbReference type="Proteomes" id="UP000054166">
    <property type="component" value="Unassembled WGS sequence"/>
</dbReference>
<reference evidence="3" key="2">
    <citation type="submission" date="2015-01" db="EMBL/GenBank/DDBJ databases">
        <title>Evolutionary Origins and Diversification of the Mycorrhizal Mutualists.</title>
        <authorList>
            <consortium name="DOE Joint Genome Institute"/>
            <consortium name="Mycorrhizal Genomics Consortium"/>
            <person name="Kohler A."/>
            <person name="Kuo A."/>
            <person name="Nagy L.G."/>
            <person name="Floudas D."/>
            <person name="Copeland A."/>
            <person name="Barry K.W."/>
            <person name="Cichocki N."/>
            <person name="Veneault-Fourrey C."/>
            <person name="LaButti K."/>
            <person name="Lindquist E.A."/>
            <person name="Lipzen A."/>
            <person name="Lundell T."/>
            <person name="Morin E."/>
            <person name="Murat C."/>
            <person name="Riley R."/>
            <person name="Ohm R."/>
            <person name="Sun H."/>
            <person name="Tunlid A."/>
            <person name="Henrissat B."/>
            <person name="Grigoriev I.V."/>
            <person name="Hibbett D.S."/>
            <person name="Martin F."/>
        </authorList>
    </citation>
    <scope>NUCLEOTIDE SEQUENCE [LARGE SCALE GENOMIC DNA]</scope>
    <source>
        <strain evidence="3">F 1598</strain>
    </source>
</reference>
<keyword evidence="1" id="KW-0472">Membrane</keyword>
<proteinExistence type="predicted"/>
<dbReference type="InParanoid" id="A0A0C3G332"/>
<evidence type="ECO:0000313" key="2">
    <source>
        <dbReference type="EMBL" id="KIM86264.1"/>
    </source>
</evidence>
<protein>
    <submittedName>
        <fullName evidence="2">Uncharacterized protein</fullName>
    </submittedName>
</protein>
<keyword evidence="1" id="KW-1133">Transmembrane helix</keyword>
<accession>A0A0C3G332</accession>
<reference evidence="2 3" key="1">
    <citation type="submission" date="2014-04" db="EMBL/GenBank/DDBJ databases">
        <authorList>
            <consortium name="DOE Joint Genome Institute"/>
            <person name="Kuo A."/>
            <person name="Tarkka M."/>
            <person name="Buscot F."/>
            <person name="Kohler A."/>
            <person name="Nagy L.G."/>
            <person name="Floudas D."/>
            <person name="Copeland A."/>
            <person name="Barry K.W."/>
            <person name="Cichocki N."/>
            <person name="Veneault-Fourrey C."/>
            <person name="LaButti K."/>
            <person name="Lindquist E.A."/>
            <person name="Lipzen A."/>
            <person name="Lundell T."/>
            <person name="Morin E."/>
            <person name="Murat C."/>
            <person name="Sun H."/>
            <person name="Tunlid A."/>
            <person name="Henrissat B."/>
            <person name="Grigoriev I.V."/>
            <person name="Hibbett D.S."/>
            <person name="Martin F."/>
            <person name="Nordberg H.P."/>
            <person name="Cantor M.N."/>
            <person name="Hua S.X."/>
        </authorList>
    </citation>
    <scope>NUCLEOTIDE SEQUENCE [LARGE SCALE GENOMIC DNA]</scope>
    <source>
        <strain evidence="2 3">F 1598</strain>
    </source>
</reference>
<dbReference type="AlphaFoldDB" id="A0A0C3G332"/>